<dbReference type="GO" id="GO:0003676">
    <property type="term" value="F:nucleic acid binding"/>
    <property type="evidence" value="ECO:0007669"/>
    <property type="project" value="InterPro"/>
</dbReference>
<evidence type="ECO:0000256" key="6">
    <source>
        <dbReference type="ARBA" id="ARBA00023242"/>
    </source>
</evidence>
<dbReference type="InterPro" id="IPR036397">
    <property type="entry name" value="RNaseH_sf"/>
</dbReference>
<dbReference type="InterPro" id="IPR034922">
    <property type="entry name" value="REX1-like_exo"/>
</dbReference>
<dbReference type="GO" id="GO:0004527">
    <property type="term" value="F:exonuclease activity"/>
    <property type="evidence" value="ECO:0007669"/>
    <property type="project" value="UniProtKB-KW"/>
</dbReference>
<dbReference type="Proteomes" id="UP000234681">
    <property type="component" value="Chromosome 2"/>
</dbReference>
<comment type="similarity">
    <text evidence="2">Belongs to the REXO1/REXO3 family.</text>
</comment>
<dbReference type="AlphaFoldDB" id="A6JVC0"/>
<dbReference type="Pfam" id="PF15870">
    <property type="entry name" value="EloA-BP1"/>
    <property type="match status" value="2"/>
</dbReference>
<feature type="domain" description="Exonuclease" evidence="8">
    <location>
        <begin position="405"/>
        <end position="564"/>
    </location>
</feature>
<comment type="subcellular location">
    <subcellularLocation>
        <location evidence="1">Nucleus</location>
    </subcellularLocation>
</comment>
<dbReference type="InterPro" id="IPR013520">
    <property type="entry name" value="Ribonucl_H"/>
</dbReference>
<proteinExistence type="inferred from homology"/>
<dbReference type="SUPFAM" id="SSF53098">
    <property type="entry name" value="Ribonuclease H-like"/>
    <property type="match status" value="1"/>
</dbReference>
<dbReference type="SMART" id="SM00479">
    <property type="entry name" value="EXOIII"/>
    <property type="match status" value="1"/>
</dbReference>
<keyword evidence="5" id="KW-0269">Exonuclease</keyword>
<evidence type="ECO:0000256" key="3">
    <source>
        <dbReference type="ARBA" id="ARBA00022722"/>
    </source>
</evidence>
<evidence type="ECO:0000313" key="9">
    <source>
        <dbReference type="EMBL" id="EDM14932.1"/>
    </source>
</evidence>
<feature type="region of interest" description="Disordered" evidence="7">
    <location>
        <begin position="90"/>
        <end position="144"/>
    </location>
</feature>
<keyword evidence="4" id="KW-0378">Hydrolase</keyword>
<name>A6JVC0_RAT</name>
<evidence type="ECO:0000313" key="10">
    <source>
        <dbReference type="Proteomes" id="UP000234681"/>
    </source>
</evidence>
<dbReference type="InterPro" id="IPR047021">
    <property type="entry name" value="REXO1/3/4-like"/>
</dbReference>
<organism evidence="9 10">
    <name type="scientific">Rattus norvegicus</name>
    <name type="common">Rat</name>
    <dbReference type="NCBI Taxonomy" id="10116"/>
    <lineage>
        <taxon>Eukaryota</taxon>
        <taxon>Metazoa</taxon>
        <taxon>Chordata</taxon>
        <taxon>Craniata</taxon>
        <taxon>Vertebrata</taxon>
        <taxon>Euteleostomi</taxon>
        <taxon>Mammalia</taxon>
        <taxon>Eutheria</taxon>
        <taxon>Euarchontoglires</taxon>
        <taxon>Glires</taxon>
        <taxon>Rodentia</taxon>
        <taxon>Myomorpha</taxon>
        <taxon>Muroidea</taxon>
        <taxon>Muridae</taxon>
        <taxon>Murinae</taxon>
        <taxon>Rattus</taxon>
    </lineage>
</organism>
<dbReference type="InterPro" id="IPR031736">
    <property type="entry name" value="REXO1-like_dom"/>
</dbReference>
<dbReference type="Gene3D" id="3.30.420.10">
    <property type="entry name" value="Ribonuclease H-like superfamily/Ribonuclease H"/>
    <property type="match status" value="1"/>
</dbReference>
<evidence type="ECO:0000256" key="2">
    <source>
        <dbReference type="ARBA" id="ARBA00006357"/>
    </source>
</evidence>
<dbReference type="FunFam" id="3.30.420.10:FF:000021">
    <property type="entry name" value="RNA exonuclease 1 homolog"/>
    <property type="match status" value="1"/>
</dbReference>
<dbReference type="PANTHER" id="PTHR12801:SF62">
    <property type="entry name" value="RNA EXONUCLEASE 1 HOMOLOG"/>
    <property type="match status" value="1"/>
</dbReference>
<keyword evidence="6" id="KW-0539">Nucleus</keyword>
<sequence>MSLKTAQSWFPQGHPEARRVLVHPVGNFLLSYYQCPPTCCQTHQFIVVQVPSPRPGPGAHHGWLAAPWEQLHWRPQVVWRKILCPETLTTSSSTASSSSSSSSSAASSSSSSSAMSSSSSSSSSSLSSSASAREKRRLIHTSSPSLANTTAAKRTFSSSIATGQPPHLNTYIVTPQQVIYSYTLIGVKKPVLTKEFKDKIPVAMRQHYLGLFTEECLKFSSSHLEAIEKAQSEEKVIYDRSPSKNKYLNVALHTLKKLRGLVPSAIPGLSKATLYSRLQGYLLTEEQRKVHGFPFAHPEKPGSAMLYTREQPLSTAHRTCCRCGNKFLVSSSGRCLSSEPCVYHWGRVLSNPVQGGWQVRYSCCSAPMGATGCKVAKQHVQDGRKDNLHGFAKTFPKKDWEAHAGIYALDCEMSYTTHGLELTRVTVVDTDQHVIYDTFVKPDNEIVDYNTMFSGVTETDLANTRVRLCDVQAVLLSLFSTETILIGHSLESDLLALKFIHGTVVDTSVLFPHHRGPPFKRSLRGLTSQYLNRIIQTDSGGHSSIEDATACMQLVTWKIQEDAKTSSPSQQQASSQKCDPLPKLRVCTSRYTQTPKMLEIPDVLYLEESDSDQSPQLET</sequence>
<gene>
    <name evidence="9" type="ORF">rCG_49985</name>
</gene>
<evidence type="ECO:0000259" key="8">
    <source>
        <dbReference type="SMART" id="SM00479"/>
    </source>
</evidence>
<dbReference type="GO" id="GO:0005634">
    <property type="term" value="C:nucleus"/>
    <property type="evidence" value="ECO:0007669"/>
    <property type="project" value="UniProtKB-SubCell"/>
</dbReference>
<dbReference type="InterPro" id="IPR012337">
    <property type="entry name" value="RNaseH-like_sf"/>
</dbReference>
<evidence type="ECO:0000256" key="5">
    <source>
        <dbReference type="ARBA" id="ARBA00022839"/>
    </source>
</evidence>
<dbReference type="PANTHER" id="PTHR12801">
    <property type="entry name" value="RNA EXONUCLEASE REXO1 / RECO3 FAMILY MEMBER-RELATED"/>
    <property type="match status" value="1"/>
</dbReference>
<accession>A6JVC0</accession>
<evidence type="ECO:0000256" key="1">
    <source>
        <dbReference type="ARBA" id="ARBA00004123"/>
    </source>
</evidence>
<keyword evidence="3" id="KW-0540">Nuclease</keyword>
<evidence type="ECO:0000256" key="4">
    <source>
        <dbReference type="ARBA" id="ARBA00022801"/>
    </source>
</evidence>
<evidence type="ECO:0000256" key="7">
    <source>
        <dbReference type="SAM" id="MobiDB-lite"/>
    </source>
</evidence>
<dbReference type="EMBL" id="CH474003">
    <property type="protein sequence ID" value="EDM14932.1"/>
    <property type="molecule type" value="Genomic_DNA"/>
</dbReference>
<feature type="compositionally biased region" description="Low complexity" evidence="7">
    <location>
        <begin position="91"/>
        <end position="131"/>
    </location>
</feature>
<dbReference type="CDD" id="cd06145">
    <property type="entry name" value="REX1_like"/>
    <property type="match status" value="1"/>
</dbReference>
<protein>
    <submittedName>
        <fullName evidence="9">RCG49985</fullName>
    </submittedName>
</protein>
<reference evidence="9 10" key="1">
    <citation type="submission" date="2005-09" db="EMBL/GenBank/DDBJ databases">
        <authorList>
            <person name="Mural R.J."/>
            <person name="Li P.W."/>
            <person name="Adams M.D."/>
            <person name="Amanatides P.G."/>
            <person name="Baden-Tillson H."/>
            <person name="Barnstead M."/>
            <person name="Chin S.H."/>
            <person name="Dew I."/>
            <person name="Evans C.A."/>
            <person name="Ferriera S."/>
            <person name="Flanigan M."/>
            <person name="Fosler C."/>
            <person name="Glodek A."/>
            <person name="Gu Z."/>
            <person name="Holt R.A."/>
            <person name="Jennings D."/>
            <person name="Kraft C.L."/>
            <person name="Lu F."/>
            <person name="Nguyen T."/>
            <person name="Nusskern D.R."/>
            <person name="Pfannkoch C.M."/>
            <person name="Sitter C."/>
            <person name="Sutton G.G."/>
            <person name="Venter J.C."/>
            <person name="Wang Z."/>
            <person name="Woodage T."/>
            <person name="Zheng X.H."/>
            <person name="Zhong F."/>
        </authorList>
    </citation>
    <scope>NUCLEOTIDE SEQUENCE [LARGE SCALE GENOMIC DNA]</scope>
    <source>
        <strain>BN</strain>
        <strain evidence="10">Sprague-Dawley</strain>
    </source>
</reference>